<dbReference type="GO" id="GO:0003333">
    <property type="term" value="P:amino acid transmembrane transport"/>
    <property type="evidence" value="ECO:0000318"/>
    <property type="project" value="GO_Central"/>
</dbReference>
<reference evidence="2" key="2">
    <citation type="journal article" date="2007" name="Science">
        <title>Draft genome sequence of the sexually transmitted pathogen Trichomonas vaginalis.</title>
        <authorList>
            <person name="Carlton J.M."/>
            <person name="Hirt R.P."/>
            <person name="Silva J.C."/>
            <person name="Delcher A.L."/>
            <person name="Schatz M."/>
            <person name="Zhao Q."/>
            <person name="Wortman J.R."/>
            <person name="Bidwell S.L."/>
            <person name="Alsmark U.C.M."/>
            <person name="Besteiro S."/>
            <person name="Sicheritz-Ponten T."/>
            <person name="Noel C.J."/>
            <person name="Dacks J.B."/>
            <person name="Foster P.G."/>
            <person name="Simillion C."/>
            <person name="Van de Peer Y."/>
            <person name="Miranda-Saavedra D."/>
            <person name="Barton G.J."/>
            <person name="Westrop G.D."/>
            <person name="Mueller S."/>
            <person name="Dessi D."/>
            <person name="Fiori P.L."/>
            <person name="Ren Q."/>
            <person name="Paulsen I."/>
            <person name="Zhang H."/>
            <person name="Bastida-Corcuera F.D."/>
            <person name="Simoes-Barbosa A."/>
            <person name="Brown M.T."/>
            <person name="Hayes R.D."/>
            <person name="Mukherjee M."/>
            <person name="Okumura C.Y."/>
            <person name="Schneider R."/>
            <person name="Smith A.J."/>
            <person name="Vanacova S."/>
            <person name="Villalvazo M."/>
            <person name="Haas B.J."/>
            <person name="Pertea M."/>
            <person name="Feldblyum T.V."/>
            <person name="Utterback T.R."/>
            <person name="Shu C.L."/>
            <person name="Osoegawa K."/>
            <person name="de Jong P.J."/>
            <person name="Hrdy I."/>
            <person name="Horvathova L."/>
            <person name="Zubacova Z."/>
            <person name="Dolezal P."/>
            <person name="Malik S.B."/>
            <person name="Logsdon J.M. Jr."/>
            <person name="Henze K."/>
            <person name="Gupta A."/>
            <person name="Wang C.C."/>
            <person name="Dunne R.L."/>
            <person name="Upcroft J.A."/>
            <person name="Upcroft P."/>
            <person name="White O."/>
            <person name="Salzberg S.L."/>
            <person name="Tang P."/>
            <person name="Chiu C.-H."/>
            <person name="Lee Y.-S."/>
            <person name="Embley T.M."/>
            <person name="Coombs G.H."/>
            <person name="Mottram J.C."/>
            <person name="Tachezy J."/>
            <person name="Fraser-Liggett C.M."/>
            <person name="Johnson P.J."/>
        </authorList>
    </citation>
    <scope>NUCLEOTIDE SEQUENCE [LARGE SCALE GENOMIC DNA]</scope>
    <source>
        <strain evidence="2">G3</strain>
    </source>
</reference>
<proteinExistence type="predicted"/>
<dbReference type="RefSeq" id="XP_001298712.1">
    <property type="nucleotide sequence ID" value="XM_001298711.1"/>
</dbReference>
<keyword evidence="1" id="KW-0472">Membrane</keyword>
<dbReference type="VEuPathDB" id="TrichDB:TVAG_218670"/>
<feature type="transmembrane region" description="Helical" evidence="1">
    <location>
        <begin position="67"/>
        <end position="87"/>
    </location>
</feature>
<evidence type="ECO:0000313" key="3">
    <source>
        <dbReference type="Proteomes" id="UP000001542"/>
    </source>
</evidence>
<keyword evidence="1" id="KW-0812">Transmembrane</keyword>
<dbReference type="KEGG" id="tva:4743431"/>
<sequence length="238" mass="27439">MSGNDSNYMDGLFSSGIINTALMAILAYTINCISTSLFVRSWRFESGNHYPDIVKEIFGHGRTIIRLIYILTLLYSAICNFSAVNYYYSLLGSRFADPQSHLNTPWIPYYLIIPVFTIPFCFVNRFVNLKYWFFIGNIGLLLVLATTIYFAATNIHEKGFDPENSKVLISWDFWGMVNSYSYFTTLLWGQPFLCEIARYAKKARQHYIISFIYVSSALVVVFNFAIAILSHFYFWGSA</sequence>
<feature type="transmembrane region" description="Helical" evidence="1">
    <location>
        <begin position="131"/>
        <end position="152"/>
    </location>
</feature>
<accession>A2GAN0</accession>
<protein>
    <submittedName>
        <fullName evidence="2">Uncharacterized protein</fullName>
    </submittedName>
</protein>
<gene>
    <name evidence="2" type="ORF">TVAG_218670</name>
</gene>
<evidence type="ECO:0000313" key="2">
    <source>
        <dbReference type="EMBL" id="EAX85782.1"/>
    </source>
</evidence>
<name>A2GAN0_TRIV3</name>
<organism evidence="2 3">
    <name type="scientific">Trichomonas vaginalis (strain ATCC PRA-98 / G3)</name>
    <dbReference type="NCBI Taxonomy" id="412133"/>
    <lineage>
        <taxon>Eukaryota</taxon>
        <taxon>Metamonada</taxon>
        <taxon>Parabasalia</taxon>
        <taxon>Trichomonadida</taxon>
        <taxon>Trichomonadidae</taxon>
        <taxon>Trichomonas</taxon>
    </lineage>
</organism>
<feature type="transmembrane region" description="Helical" evidence="1">
    <location>
        <begin position="107"/>
        <end position="124"/>
    </location>
</feature>
<feature type="transmembrane region" description="Helical" evidence="1">
    <location>
        <begin position="211"/>
        <end position="235"/>
    </location>
</feature>
<dbReference type="VEuPathDB" id="TrichDB:TVAGG3_0456080"/>
<feature type="transmembrane region" description="Helical" evidence="1">
    <location>
        <begin position="180"/>
        <end position="199"/>
    </location>
</feature>
<dbReference type="Proteomes" id="UP000001542">
    <property type="component" value="Unassembled WGS sequence"/>
</dbReference>
<keyword evidence="3" id="KW-1185">Reference proteome</keyword>
<dbReference type="EMBL" id="DS114833">
    <property type="protein sequence ID" value="EAX85782.1"/>
    <property type="molecule type" value="Genomic_DNA"/>
</dbReference>
<dbReference type="InParanoid" id="A2GAN0"/>
<evidence type="ECO:0000256" key="1">
    <source>
        <dbReference type="SAM" id="Phobius"/>
    </source>
</evidence>
<keyword evidence="1" id="KW-1133">Transmembrane helix</keyword>
<dbReference type="GO" id="GO:0005774">
    <property type="term" value="C:vacuolar membrane"/>
    <property type="evidence" value="ECO:0000318"/>
    <property type="project" value="GO_Central"/>
</dbReference>
<dbReference type="AlphaFoldDB" id="A2GAN0"/>
<dbReference type="GO" id="GO:0015179">
    <property type="term" value="F:L-amino acid transmembrane transporter activity"/>
    <property type="evidence" value="ECO:0000318"/>
    <property type="project" value="GO_Central"/>
</dbReference>
<feature type="transmembrane region" description="Helical" evidence="1">
    <location>
        <begin position="12"/>
        <end position="33"/>
    </location>
</feature>
<reference evidence="2" key="1">
    <citation type="submission" date="2006-10" db="EMBL/GenBank/DDBJ databases">
        <authorList>
            <person name="Amadeo P."/>
            <person name="Zhao Q."/>
            <person name="Wortman J."/>
            <person name="Fraser-Liggett C."/>
            <person name="Carlton J."/>
        </authorList>
    </citation>
    <scope>NUCLEOTIDE SEQUENCE</scope>
    <source>
        <strain evidence="2">G3</strain>
    </source>
</reference>